<reference evidence="1" key="1">
    <citation type="journal article" date="2015" name="Nature">
        <title>Complex archaea that bridge the gap between prokaryotes and eukaryotes.</title>
        <authorList>
            <person name="Spang A."/>
            <person name="Saw J.H."/>
            <person name="Jorgensen S.L."/>
            <person name="Zaremba-Niedzwiedzka K."/>
            <person name="Martijn J."/>
            <person name="Lind A.E."/>
            <person name="van Eijk R."/>
            <person name="Schleper C."/>
            <person name="Guy L."/>
            <person name="Ettema T.J."/>
        </authorList>
    </citation>
    <scope>NUCLEOTIDE SEQUENCE</scope>
</reference>
<name>A0A0F9R9Q8_9ZZZZ</name>
<organism evidence="1">
    <name type="scientific">marine sediment metagenome</name>
    <dbReference type="NCBI Taxonomy" id="412755"/>
    <lineage>
        <taxon>unclassified sequences</taxon>
        <taxon>metagenomes</taxon>
        <taxon>ecological metagenomes</taxon>
    </lineage>
</organism>
<dbReference type="AlphaFoldDB" id="A0A0F9R9Q8"/>
<accession>A0A0F9R9Q8</accession>
<dbReference type="EMBL" id="LAZR01003107">
    <property type="protein sequence ID" value="KKN21921.1"/>
    <property type="molecule type" value="Genomic_DNA"/>
</dbReference>
<protein>
    <submittedName>
        <fullName evidence="1">Uncharacterized protein</fullName>
    </submittedName>
</protein>
<evidence type="ECO:0000313" key="1">
    <source>
        <dbReference type="EMBL" id="KKN21921.1"/>
    </source>
</evidence>
<comment type="caution">
    <text evidence="1">The sequence shown here is derived from an EMBL/GenBank/DDBJ whole genome shotgun (WGS) entry which is preliminary data.</text>
</comment>
<gene>
    <name evidence="1" type="ORF">LCGC14_0920510</name>
</gene>
<sequence>MSENHESCKAEGKEAVGKVVAVIQNNHAASCGEPPNYNSNDFEYFSVFQNNYGEQMVFMREKQEDGLGECHVRLGDNQWTNMSTVVDGKAVGLIVNGPEAMFIKACWDAATHFDHLRREDKRKKEANQP</sequence>
<proteinExistence type="predicted"/>